<evidence type="ECO:0000313" key="4">
    <source>
        <dbReference type="Proteomes" id="UP000001449"/>
    </source>
</evidence>
<dbReference type="STRING" id="35128.B8CBV7"/>
<reference evidence="3 4" key="2">
    <citation type="journal article" date="2008" name="Nature">
        <title>The Phaeodactylum genome reveals the evolutionary history of diatom genomes.</title>
        <authorList>
            <person name="Bowler C."/>
            <person name="Allen A.E."/>
            <person name="Badger J.H."/>
            <person name="Grimwood J."/>
            <person name="Jabbari K."/>
            <person name="Kuo A."/>
            <person name="Maheswari U."/>
            <person name="Martens C."/>
            <person name="Maumus F."/>
            <person name="Otillar R.P."/>
            <person name="Rayko E."/>
            <person name="Salamov A."/>
            <person name="Vandepoele K."/>
            <person name="Beszteri B."/>
            <person name="Gruber A."/>
            <person name="Heijde M."/>
            <person name="Katinka M."/>
            <person name="Mock T."/>
            <person name="Valentin K."/>
            <person name="Verret F."/>
            <person name="Berges J.A."/>
            <person name="Brownlee C."/>
            <person name="Cadoret J.P."/>
            <person name="Chiovitti A."/>
            <person name="Choi C.J."/>
            <person name="Coesel S."/>
            <person name="De Martino A."/>
            <person name="Detter J.C."/>
            <person name="Durkin C."/>
            <person name="Falciatore A."/>
            <person name="Fournet J."/>
            <person name="Haruta M."/>
            <person name="Huysman M.J."/>
            <person name="Jenkins B.D."/>
            <person name="Jiroutova K."/>
            <person name="Jorgensen R.E."/>
            <person name="Joubert Y."/>
            <person name="Kaplan A."/>
            <person name="Kroger N."/>
            <person name="Kroth P.G."/>
            <person name="La Roche J."/>
            <person name="Lindquist E."/>
            <person name="Lommer M."/>
            <person name="Martin-Jezequel V."/>
            <person name="Lopez P.J."/>
            <person name="Lucas S."/>
            <person name="Mangogna M."/>
            <person name="McGinnis K."/>
            <person name="Medlin L.K."/>
            <person name="Montsant A."/>
            <person name="Oudot-Le Secq M.P."/>
            <person name="Napoli C."/>
            <person name="Obornik M."/>
            <person name="Parker M.S."/>
            <person name="Petit J.L."/>
            <person name="Porcel B.M."/>
            <person name="Poulsen N."/>
            <person name="Robison M."/>
            <person name="Rychlewski L."/>
            <person name="Rynearson T.A."/>
            <person name="Schmutz J."/>
            <person name="Shapiro H."/>
            <person name="Siaut M."/>
            <person name="Stanley M."/>
            <person name="Sussman M.R."/>
            <person name="Taylor A.R."/>
            <person name="Vardi A."/>
            <person name="von Dassow P."/>
            <person name="Vyverman W."/>
            <person name="Willis A."/>
            <person name="Wyrwicz L.S."/>
            <person name="Rokhsar D.S."/>
            <person name="Weissenbach J."/>
            <person name="Armbrust E.V."/>
            <person name="Green B.R."/>
            <person name="Van de Peer Y."/>
            <person name="Grigoriev I.V."/>
        </authorList>
    </citation>
    <scope>NUCLEOTIDE SEQUENCE [LARGE SCALE GENOMIC DNA]</scope>
    <source>
        <strain evidence="3 4">CCMP1335</strain>
    </source>
</reference>
<evidence type="ECO:0000313" key="3">
    <source>
        <dbReference type="EMBL" id="EED89387.1"/>
    </source>
</evidence>
<sequence>MTERADRPVRSDRADFVNLMGDGRGTEVEQPSTSTVAAAASASDVEYSVPLKDWVASKATHPNKEYLTCAVNIAWLVVKRLCDPESTNEITMATTTREASQEAEPIQSDTKEPPNTSETSYSMPAIDVEEIDMGFFSFNTTDESLRLAQEKSEQRKKREEEESKKGTVDPCFGFFEQLGEVTMLSEKDTSTVIAVLICERPKENGDNHNLTLGGMHVKDVDVKVTGGRYTINSRAECHVVGILLLELFSRGKSNTESYKEDQNIPSIDEEAETLCFDDLLKIVDDDVDGYNAALSVSSKRRALSNAEESSCISGDSYRKPASTESRKANCLLRDVGMPASVGRLVADLLDASDEEGGVSSDFAITKLEDALEDLTGMKDRPESYLLDRSSQEQAMEDVVVLQATANPLYGREKEILALDRAIEKIKQHISSAGDDDNCEAGMVCEAMFVAGYSGGGKSSLIQHVVASCKSCDFFVVNCKFNTIVDSLMTLAKSFDDFFSLAASKDDASFDYIRQSIRSSIDTDGLSRLSELMPSLSKVVRIDDDGNRTGASHLNVTATDKMGSGRQRLQNLFHLLVKALCVGSTPTLIVLEDLQFADDLVLRVIGSFIETKEYSSATLTTTESVRGGLLLVSSYREDEVTSDNTIMEQIERVEKAGDNVNVSKLVIEGLSLRDLNQLLSSNLCLPMRYTKSFSDLIYRKTQGSPIYVKEILQSLIDNHILFFSVRRRRWIWDEDVISIQSMSNGVAGLITARLKLLSDHVLTAMKLMSCIGSEVNASTMSVFNVDIVRYLDEALSKGLLERAGSIYEFCHEMVNQAVYDLIPDSQKEALHKEIGMMFIKHDPVHGEYFSLTMNQINRCQNSLSQQEKADFAAHNLTAGNNAILASSYQQASSYFKAGISLLEKNHWRSQYTLSLQLHEKLAIASFMEDHVDIMTECLTKVMANATSFDDTIEARILLAQYQGSSAQHSEVISTCLETLALLGEDLPSEINLADLTTQLKTTRTQMKDLSTESFFSMPKMADSTKVYAMKFMSIMCNYALISKPLLFALLSCRMVNLTLKYGFTDDSIVGIVMFGRSLIFISDDILSGYRLGKIGEALIEKSQNHNALRARVSNVLDSSILSFVDPPQTIRDKMHYVYQSSLSTGDVEAAMTSRWFYQCGFYTGVDLRTIEADFFNTFSQMVRVPCVKRDYSYVITMLTAILLHTKAKHQRYIYYIMAMIRTSHSLTGSSVLSVISERAEIKSLEELGTIAKTTSNMFLLWNINFNELLVKFWFRDFAAVANLAKPFRNSKAKWTLEIYQSLFDGLAAFHLARGSEDQSEWMKIGGEAVTTMSYFAQYSEFNFQNKLFLLRAEQCYSKGELQQAKTFYESSISSALSHHFVNEAALAHEMFAFFCRGTSRSDMSLHHFIKAHDYYIKWGAMEKARRVYYS</sequence>
<dbReference type="SUPFAM" id="SSF52540">
    <property type="entry name" value="P-loop containing nucleoside triphosphate hydrolases"/>
    <property type="match status" value="1"/>
</dbReference>
<dbReference type="PANTHER" id="PTHR43642">
    <property type="entry name" value="HYBRID SIGNAL TRANSDUCTION HISTIDINE KINASE G"/>
    <property type="match status" value="1"/>
</dbReference>
<dbReference type="PaxDb" id="35128-Thaps24733"/>
<dbReference type="GeneID" id="7450524"/>
<dbReference type="Pfam" id="PF13191">
    <property type="entry name" value="AAA_16"/>
    <property type="match status" value="1"/>
</dbReference>
<proteinExistence type="predicted"/>
<protein>
    <recommendedName>
        <fullName evidence="2">Orc1-like AAA ATPase domain-containing protein</fullName>
    </recommendedName>
</protein>
<reference evidence="3 4" key="1">
    <citation type="journal article" date="2004" name="Science">
        <title>The genome of the diatom Thalassiosira pseudonana: ecology, evolution, and metabolism.</title>
        <authorList>
            <person name="Armbrust E.V."/>
            <person name="Berges J.A."/>
            <person name="Bowler C."/>
            <person name="Green B.R."/>
            <person name="Martinez D."/>
            <person name="Putnam N.H."/>
            <person name="Zhou S."/>
            <person name="Allen A.E."/>
            <person name="Apt K.E."/>
            <person name="Bechner M."/>
            <person name="Brzezinski M.A."/>
            <person name="Chaal B.K."/>
            <person name="Chiovitti A."/>
            <person name="Davis A.K."/>
            <person name="Demarest M.S."/>
            <person name="Detter J.C."/>
            <person name="Glavina T."/>
            <person name="Goodstein D."/>
            <person name="Hadi M.Z."/>
            <person name="Hellsten U."/>
            <person name="Hildebrand M."/>
            <person name="Jenkins B.D."/>
            <person name="Jurka J."/>
            <person name="Kapitonov V.V."/>
            <person name="Kroger N."/>
            <person name="Lau W.W."/>
            <person name="Lane T.W."/>
            <person name="Larimer F.W."/>
            <person name="Lippmeier J.C."/>
            <person name="Lucas S."/>
            <person name="Medina M."/>
            <person name="Montsant A."/>
            <person name="Obornik M."/>
            <person name="Parker M.S."/>
            <person name="Palenik B."/>
            <person name="Pazour G.J."/>
            <person name="Richardson P.M."/>
            <person name="Rynearson T.A."/>
            <person name="Saito M.A."/>
            <person name="Schwartz D.C."/>
            <person name="Thamatrakoln K."/>
            <person name="Valentin K."/>
            <person name="Vardi A."/>
            <person name="Wilkerson F.P."/>
            <person name="Rokhsar D.S."/>
        </authorList>
    </citation>
    <scope>NUCLEOTIDE SEQUENCE [LARGE SCALE GENOMIC DNA]</scope>
    <source>
        <strain evidence="3 4">CCMP1335</strain>
    </source>
</reference>
<evidence type="ECO:0000259" key="2">
    <source>
        <dbReference type="Pfam" id="PF13191"/>
    </source>
</evidence>
<keyword evidence="4" id="KW-1185">Reference proteome</keyword>
<dbReference type="InParanoid" id="B8CBV7"/>
<dbReference type="InterPro" id="IPR041664">
    <property type="entry name" value="AAA_16"/>
</dbReference>
<dbReference type="PANTHER" id="PTHR43642:SF1">
    <property type="entry name" value="HYBRID SIGNAL TRANSDUCTION HISTIDINE KINASE G"/>
    <property type="match status" value="1"/>
</dbReference>
<dbReference type="InterPro" id="IPR027417">
    <property type="entry name" value="P-loop_NTPase"/>
</dbReference>
<dbReference type="EMBL" id="CM000648">
    <property type="protein sequence ID" value="EED89387.1"/>
    <property type="molecule type" value="Genomic_DNA"/>
</dbReference>
<feature type="region of interest" description="Disordered" evidence="1">
    <location>
        <begin position="94"/>
        <end position="121"/>
    </location>
</feature>
<dbReference type="Proteomes" id="UP000001449">
    <property type="component" value="Chromosome 13"/>
</dbReference>
<evidence type="ECO:0000256" key="1">
    <source>
        <dbReference type="SAM" id="MobiDB-lite"/>
    </source>
</evidence>
<dbReference type="KEGG" id="tps:THAPSDRAFT_24733"/>
<dbReference type="RefSeq" id="XP_002293651.1">
    <property type="nucleotide sequence ID" value="XM_002293615.1"/>
</dbReference>
<name>B8CBV7_THAPS</name>
<gene>
    <name evidence="3" type="ORF">THAPSDRAFT_24733</name>
</gene>
<feature type="domain" description="Orc1-like AAA ATPase" evidence="2">
    <location>
        <begin position="408"/>
        <end position="613"/>
    </location>
</feature>
<organism evidence="3 4">
    <name type="scientific">Thalassiosira pseudonana</name>
    <name type="common">Marine diatom</name>
    <name type="synonym">Cyclotella nana</name>
    <dbReference type="NCBI Taxonomy" id="35128"/>
    <lineage>
        <taxon>Eukaryota</taxon>
        <taxon>Sar</taxon>
        <taxon>Stramenopiles</taxon>
        <taxon>Ochrophyta</taxon>
        <taxon>Bacillariophyta</taxon>
        <taxon>Coscinodiscophyceae</taxon>
        <taxon>Thalassiosirophycidae</taxon>
        <taxon>Thalassiosirales</taxon>
        <taxon>Thalassiosiraceae</taxon>
        <taxon>Thalassiosira</taxon>
    </lineage>
</organism>
<dbReference type="InterPro" id="IPR053159">
    <property type="entry name" value="Hybrid_Histidine_Kinase"/>
</dbReference>
<dbReference type="HOGENOM" id="CLU_001993_2_0_1"/>
<accession>B8CBV7</accession>